<feature type="region of interest" description="Disordered" evidence="1">
    <location>
        <begin position="67"/>
        <end position="88"/>
    </location>
</feature>
<dbReference type="HOGENOM" id="CLU_448561_0_0_1"/>
<organism evidence="2 3">
    <name type="scientific">Lottia gigantea</name>
    <name type="common">Giant owl limpet</name>
    <dbReference type="NCBI Taxonomy" id="225164"/>
    <lineage>
        <taxon>Eukaryota</taxon>
        <taxon>Metazoa</taxon>
        <taxon>Spiralia</taxon>
        <taxon>Lophotrochozoa</taxon>
        <taxon>Mollusca</taxon>
        <taxon>Gastropoda</taxon>
        <taxon>Patellogastropoda</taxon>
        <taxon>Lottioidea</taxon>
        <taxon>Lottiidae</taxon>
        <taxon>Lottia</taxon>
    </lineage>
</organism>
<dbReference type="InterPro" id="IPR001611">
    <property type="entry name" value="Leu-rich_rpt"/>
</dbReference>
<evidence type="ECO:0000313" key="2">
    <source>
        <dbReference type="EMBL" id="ESO93568.1"/>
    </source>
</evidence>
<dbReference type="Gene3D" id="3.80.10.10">
    <property type="entry name" value="Ribonuclease Inhibitor"/>
    <property type="match status" value="2"/>
</dbReference>
<feature type="region of interest" description="Disordered" evidence="1">
    <location>
        <begin position="561"/>
        <end position="609"/>
    </location>
</feature>
<feature type="compositionally biased region" description="Low complexity" evidence="1">
    <location>
        <begin position="570"/>
        <end position="580"/>
    </location>
</feature>
<dbReference type="Proteomes" id="UP000030746">
    <property type="component" value="Unassembled WGS sequence"/>
</dbReference>
<evidence type="ECO:0008006" key="4">
    <source>
        <dbReference type="Google" id="ProtNLM"/>
    </source>
</evidence>
<dbReference type="Pfam" id="PF13516">
    <property type="entry name" value="LRR_6"/>
    <property type="match status" value="4"/>
</dbReference>
<dbReference type="OrthoDB" id="120976at2759"/>
<dbReference type="OMA" id="TEMYLAC"/>
<dbReference type="PANTHER" id="PTHR24114:SF2">
    <property type="entry name" value="F-BOX DOMAIN-CONTAINING PROTEIN-RELATED"/>
    <property type="match status" value="1"/>
</dbReference>
<evidence type="ECO:0000313" key="3">
    <source>
        <dbReference type="Proteomes" id="UP000030746"/>
    </source>
</evidence>
<feature type="region of interest" description="Disordered" evidence="1">
    <location>
        <begin position="1"/>
        <end position="45"/>
    </location>
</feature>
<name>V3ZQ99_LOTGI</name>
<accession>V3ZQ99</accession>
<dbReference type="RefSeq" id="XP_009055767.1">
    <property type="nucleotide sequence ID" value="XM_009057519.1"/>
</dbReference>
<keyword evidence="3" id="KW-1185">Reference proteome</keyword>
<feature type="compositionally biased region" description="Basic residues" evidence="1">
    <location>
        <begin position="596"/>
        <end position="609"/>
    </location>
</feature>
<gene>
    <name evidence="2" type="ORF">LOTGIDRAFT_232622</name>
</gene>
<dbReference type="InterPro" id="IPR032675">
    <property type="entry name" value="LRR_dom_sf"/>
</dbReference>
<reference evidence="2 3" key="1">
    <citation type="journal article" date="2013" name="Nature">
        <title>Insights into bilaterian evolution from three spiralian genomes.</title>
        <authorList>
            <person name="Simakov O."/>
            <person name="Marletaz F."/>
            <person name="Cho S.J."/>
            <person name="Edsinger-Gonzales E."/>
            <person name="Havlak P."/>
            <person name="Hellsten U."/>
            <person name="Kuo D.H."/>
            <person name="Larsson T."/>
            <person name="Lv J."/>
            <person name="Arendt D."/>
            <person name="Savage R."/>
            <person name="Osoegawa K."/>
            <person name="de Jong P."/>
            <person name="Grimwood J."/>
            <person name="Chapman J.A."/>
            <person name="Shapiro H."/>
            <person name="Aerts A."/>
            <person name="Otillar R.P."/>
            <person name="Terry A.Y."/>
            <person name="Boore J.L."/>
            <person name="Grigoriev I.V."/>
            <person name="Lindberg D.R."/>
            <person name="Seaver E.C."/>
            <person name="Weisblat D.A."/>
            <person name="Putnam N.H."/>
            <person name="Rokhsar D.S."/>
        </authorList>
    </citation>
    <scope>NUCLEOTIDE SEQUENCE [LARGE SCALE GENOMIC DNA]</scope>
</reference>
<sequence>MPENTSVFSRLPTISTRRTASASKYSTSSRNGSRASCHSFSPKGITPIRASRSALSMTPRSTLLSSNCDSFSNQSVSDLSCEDPTEYQQRRNRMKDGKFGKLFQNYFPEKVDAPPEISEPSDDEPYETDLEEDLGTNLIKQEKGLHRHEHEYKYGQFCEQLKVVPNNYFLRHGKTEELNMKFRYLNYGDATAMTKLIKTQDLVSKLNLSENGIGPAAMLSIGELLLHNKTITEMNLANNKIGVYGARLTKIIMQNNNKLTKIDISGNNIGEKGGVHSAHIIQNNIYLKEFNLANNRIGDKGTIAIGKALGNNVTLELLDISWNHIQLPGALAVARGMKSNDQLKVLRVSMNGFGKLGTQALIEHIPHISLTELDLSSNRIDGDGAMAIADVLKKHSKLEILQLNNNTLSVEGVNKMVQMISSNTNCHIKHLGLKKVTVDGDFITAAENLKSQNISVEYSLDFSQRKSARELTRHELEDFAAILEQNGVSIRDVFDDVISANSLMRVEDFLYLVEMSDRCSNETVKVIRRNTVESKNHRFILKNLLSIEEELKAADEICTSNRKPEEDVSDVSSGRSSVPDMTLDNNQERLWTPSVKTRKKSKKSKSKRK</sequence>
<evidence type="ECO:0000256" key="1">
    <source>
        <dbReference type="SAM" id="MobiDB-lite"/>
    </source>
</evidence>
<feature type="compositionally biased region" description="Polar residues" evidence="1">
    <location>
        <begin position="1"/>
        <end position="39"/>
    </location>
</feature>
<dbReference type="AlphaFoldDB" id="V3ZQ99"/>
<dbReference type="EMBL" id="KB201891">
    <property type="protein sequence ID" value="ESO93568.1"/>
    <property type="molecule type" value="Genomic_DNA"/>
</dbReference>
<dbReference type="InterPro" id="IPR052394">
    <property type="entry name" value="LRR-containing"/>
</dbReference>
<dbReference type="KEGG" id="lgi:LOTGIDRAFT_232622"/>
<feature type="compositionally biased region" description="Polar residues" evidence="1">
    <location>
        <begin position="67"/>
        <end position="78"/>
    </location>
</feature>
<protein>
    <recommendedName>
        <fullName evidence="4">CARD domain-containing protein</fullName>
    </recommendedName>
</protein>
<proteinExistence type="predicted"/>
<dbReference type="SUPFAM" id="SSF52047">
    <property type="entry name" value="RNI-like"/>
    <property type="match status" value="1"/>
</dbReference>
<dbReference type="PANTHER" id="PTHR24114">
    <property type="entry name" value="LEUCINE RICH REPEAT FAMILY PROTEIN"/>
    <property type="match status" value="1"/>
</dbReference>
<dbReference type="SMART" id="SM00368">
    <property type="entry name" value="LRR_RI"/>
    <property type="match status" value="8"/>
</dbReference>
<dbReference type="GeneID" id="20248992"/>
<dbReference type="CTD" id="20248992"/>